<dbReference type="InterPro" id="IPR013324">
    <property type="entry name" value="RNA_pol_sigma_r3/r4-like"/>
</dbReference>
<keyword evidence="2" id="KW-0804">Transcription</keyword>
<accession>A0A1I6LXI8</accession>
<evidence type="ECO:0000259" key="4">
    <source>
        <dbReference type="Pfam" id="PF15915"/>
    </source>
</evidence>
<dbReference type="InterPro" id="IPR036388">
    <property type="entry name" value="WH-like_DNA-bd_sf"/>
</dbReference>
<evidence type="ECO:0000259" key="3">
    <source>
        <dbReference type="Pfam" id="PF04967"/>
    </source>
</evidence>
<feature type="domain" description="HTH bat-type" evidence="3">
    <location>
        <begin position="173"/>
        <end position="224"/>
    </location>
</feature>
<evidence type="ECO:0000313" key="6">
    <source>
        <dbReference type="Proteomes" id="UP000199062"/>
    </source>
</evidence>
<dbReference type="STRING" id="767519.SAMN05216559_3351"/>
<sequence length="236" mass="25581">MSDVAGKTEAESVVEVEFRVQSETYPFVGVSAARECTMELAKMLPRPGGQYAEFFDVTGTDPDGIVSLASTHETLDATLLAEYERGGLFEFTVYGDCPAFSLAELGALPRTVEGVEGTGRIVADIPTEYDASAVVAAFLDEHDDAELACKREKESVRPMFAESAFRTILENDLTDRQREVVEAAYDAGYYDWPRERTGSEIASDLGISSATFSEHIHAAERKLLTVLFGAGAGRGV</sequence>
<dbReference type="Proteomes" id="UP000199062">
    <property type="component" value="Unassembled WGS sequence"/>
</dbReference>
<name>A0A1I6LXI8_9EURY</name>
<keyword evidence="1" id="KW-0805">Transcription regulation</keyword>
<dbReference type="RefSeq" id="WP_089817788.1">
    <property type="nucleotide sequence ID" value="NZ_FOZK01000003.1"/>
</dbReference>
<keyword evidence="6" id="KW-1185">Reference proteome</keyword>
<dbReference type="Pfam" id="PF04967">
    <property type="entry name" value="HTH_10"/>
    <property type="match status" value="1"/>
</dbReference>
<evidence type="ECO:0000313" key="5">
    <source>
        <dbReference type="EMBL" id="SFS08094.1"/>
    </source>
</evidence>
<dbReference type="InterPro" id="IPR031803">
    <property type="entry name" value="BAT_GAF/HTH-assoc"/>
</dbReference>
<dbReference type="InterPro" id="IPR007050">
    <property type="entry name" value="HTH_bacterioopsin"/>
</dbReference>
<protein>
    <submittedName>
        <fullName evidence="5">HTH DNA binding domain-containing protein</fullName>
    </submittedName>
</protein>
<dbReference type="Pfam" id="PF15915">
    <property type="entry name" value="BAT"/>
    <property type="match status" value="1"/>
</dbReference>
<dbReference type="OrthoDB" id="165911at2157"/>
<feature type="domain" description="Bacterioopsin transcriptional activator GAF and HTH associated" evidence="4">
    <location>
        <begin position="11"/>
        <end position="158"/>
    </location>
</feature>
<proteinExistence type="predicted"/>
<dbReference type="SUPFAM" id="SSF88659">
    <property type="entry name" value="Sigma3 and sigma4 domains of RNA polymerase sigma factors"/>
    <property type="match status" value="1"/>
</dbReference>
<dbReference type="PANTHER" id="PTHR34236">
    <property type="entry name" value="DIMETHYL SULFOXIDE REDUCTASE TRANSCRIPTIONAL ACTIVATOR"/>
    <property type="match status" value="1"/>
</dbReference>
<gene>
    <name evidence="5" type="ORF">SAMN05216559_3351</name>
</gene>
<organism evidence="5 6">
    <name type="scientific">Halomicrobium zhouii</name>
    <dbReference type="NCBI Taxonomy" id="767519"/>
    <lineage>
        <taxon>Archaea</taxon>
        <taxon>Methanobacteriati</taxon>
        <taxon>Methanobacteriota</taxon>
        <taxon>Stenosarchaea group</taxon>
        <taxon>Halobacteria</taxon>
        <taxon>Halobacteriales</taxon>
        <taxon>Haloarculaceae</taxon>
        <taxon>Halomicrobium</taxon>
    </lineage>
</organism>
<dbReference type="AlphaFoldDB" id="A0A1I6LXI8"/>
<reference evidence="5 6" key="1">
    <citation type="submission" date="2016-10" db="EMBL/GenBank/DDBJ databases">
        <authorList>
            <person name="de Groot N.N."/>
        </authorList>
    </citation>
    <scope>NUCLEOTIDE SEQUENCE [LARGE SCALE GENOMIC DNA]</scope>
    <source>
        <strain evidence="5 6">CGMCC 1.10457</strain>
    </source>
</reference>
<dbReference type="EMBL" id="FOZK01000003">
    <property type="protein sequence ID" value="SFS08094.1"/>
    <property type="molecule type" value="Genomic_DNA"/>
</dbReference>
<dbReference type="Gene3D" id="1.10.10.10">
    <property type="entry name" value="Winged helix-like DNA-binding domain superfamily/Winged helix DNA-binding domain"/>
    <property type="match status" value="1"/>
</dbReference>
<evidence type="ECO:0000256" key="2">
    <source>
        <dbReference type="ARBA" id="ARBA00023163"/>
    </source>
</evidence>
<evidence type="ECO:0000256" key="1">
    <source>
        <dbReference type="ARBA" id="ARBA00023015"/>
    </source>
</evidence>
<dbReference type="PANTHER" id="PTHR34236:SF1">
    <property type="entry name" value="DIMETHYL SULFOXIDE REDUCTASE TRANSCRIPTIONAL ACTIVATOR"/>
    <property type="match status" value="1"/>
</dbReference>